<dbReference type="Gene3D" id="1.10.150.650">
    <property type="match status" value="1"/>
</dbReference>
<name>X0SHK3_9ZZZZ</name>
<gene>
    <name evidence="1" type="ORF">S01H1_03845</name>
</gene>
<protein>
    <recommendedName>
        <fullName evidence="2">Polymerase/histidinol phosphatase N-terminal domain-containing protein</fullName>
    </recommendedName>
</protein>
<feature type="non-terminal residue" evidence="1">
    <location>
        <position position="275"/>
    </location>
</feature>
<proteinExistence type="predicted"/>
<dbReference type="InterPro" id="IPR016195">
    <property type="entry name" value="Pol/histidinol_Pase-like"/>
</dbReference>
<dbReference type="SUPFAM" id="SSF89550">
    <property type="entry name" value="PHP domain-like"/>
    <property type="match status" value="1"/>
</dbReference>
<organism evidence="1">
    <name type="scientific">marine sediment metagenome</name>
    <dbReference type="NCBI Taxonomy" id="412755"/>
    <lineage>
        <taxon>unclassified sequences</taxon>
        <taxon>metagenomes</taxon>
        <taxon>ecological metagenomes</taxon>
    </lineage>
</organism>
<evidence type="ECO:0008006" key="2">
    <source>
        <dbReference type="Google" id="ProtNLM"/>
    </source>
</evidence>
<accession>X0SHK3</accession>
<comment type="caution">
    <text evidence="1">The sequence shown here is derived from an EMBL/GenBank/DDBJ whole genome shotgun (WGS) entry which is preliminary data.</text>
</comment>
<evidence type="ECO:0000313" key="1">
    <source>
        <dbReference type="EMBL" id="GAF80523.1"/>
    </source>
</evidence>
<dbReference type="EMBL" id="BARS01002059">
    <property type="protein sequence ID" value="GAF80523.1"/>
    <property type="molecule type" value="Genomic_DNA"/>
</dbReference>
<sequence length="275" mass="30545">MIEEFERKLDSFDPGERKQALTALCEKVRASEITLPRAGTDVNLHCHTFFSYNTYGYSPSKFAWLARKAGLAVAEVVDFDVLDALEEFIEAGKTLGLKACAGLETRVFVPEFATRVMTSPGEPGITYHMGVGFPRAALEGQQKQFLLNLRQTAQQRNQDLMGRVNEHLKPVEVDYEKDVLVLTPGGNATERHMCLAYARKAREIFGDDDKLIKFWSEKLGVEIESSALPEGRKLLDAIRAKTMKRGGVGYVLPDKGSFPLMADTNRFLLAAGAIP</sequence>
<reference evidence="1" key="1">
    <citation type="journal article" date="2014" name="Front. Microbiol.">
        <title>High frequency of phylogenetically diverse reductive dehalogenase-homologous genes in deep subseafloor sedimentary metagenomes.</title>
        <authorList>
            <person name="Kawai M."/>
            <person name="Futagami T."/>
            <person name="Toyoda A."/>
            <person name="Takaki Y."/>
            <person name="Nishi S."/>
            <person name="Hori S."/>
            <person name="Arai W."/>
            <person name="Tsubouchi T."/>
            <person name="Morono Y."/>
            <person name="Uchiyama I."/>
            <person name="Ito T."/>
            <person name="Fujiyama A."/>
            <person name="Inagaki F."/>
            <person name="Takami H."/>
        </authorList>
    </citation>
    <scope>NUCLEOTIDE SEQUENCE</scope>
    <source>
        <strain evidence="1">Expedition CK06-06</strain>
    </source>
</reference>
<dbReference type="Gene3D" id="3.20.20.140">
    <property type="entry name" value="Metal-dependent hydrolases"/>
    <property type="match status" value="1"/>
</dbReference>
<dbReference type="AlphaFoldDB" id="X0SHK3"/>